<keyword evidence="4" id="KW-0238">DNA-binding</keyword>
<dbReference type="InterPro" id="IPR046947">
    <property type="entry name" value="LytR-like"/>
</dbReference>
<evidence type="ECO:0000259" key="3">
    <source>
        <dbReference type="PROSITE" id="PS50930"/>
    </source>
</evidence>
<protein>
    <submittedName>
        <fullName evidence="4">DNA-binding response regulator</fullName>
    </submittedName>
</protein>
<dbReference type="RefSeq" id="WP_094414160.1">
    <property type="nucleotide sequence ID" value="NZ_NOXV01000248.1"/>
</dbReference>
<dbReference type="Gene3D" id="3.40.50.2300">
    <property type="match status" value="1"/>
</dbReference>
<dbReference type="Pfam" id="PF00072">
    <property type="entry name" value="Response_reg"/>
    <property type="match status" value="1"/>
</dbReference>
<dbReference type="PROSITE" id="PS50110">
    <property type="entry name" value="RESPONSE_REGULATORY"/>
    <property type="match status" value="1"/>
</dbReference>
<dbReference type="PROSITE" id="PS50930">
    <property type="entry name" value="HTH_LYTTR"/>
    <property type="match status" value="1"/>
</dbReference>
<feature type="domain" description="HTH LytTR-type" evidence="3">
    <location>
        <begin position="142"/>
        <end position="201"/>
    </location>
</feature>
<feature type="modified residue" description="4-aspartylphosphate" evidence="1">
    <location>
        <position position="54"/>
    </location>
</feature>
<dbReference type="SUPFAM" id="SSF52172">
    <property type="entry name" value="CheY-like"/>
    <property type="match status" value="1"/>
</dbReference>
<dbReference type="InterPro" id="IPR007492">
    <property type="entry name" value="LytTR_DNA-bd_dom"/>
</dbReference>
<dbReference type="InterPro" id="IPR011006">
    <property type="entry name" value="CheY-like_superfamily"/>
</dbReference>
<organism evidence="4 5">
    <name type="scientific">Flavobacterium cyanobacteriorum</name>
    <dbReference type="NCBI Taxonomy" id="2022802"/>
    <lineage>
        <taxon>Bacteria</taxon>
        <taxon>Pseudomonadati</taxon>
        <taxon>Bacteroidota</taxon>
        <taxon>Flavobacteriia</taxon>
        <taxon>Flavobacteriales</taxon>
        <taxon>Flavobacteriaceae</taxon>
        <taxon>Flavobacterium</taxon>
    </lineage>
</organism>
<evidence type="ECO:0000313" key="4">
    <source>
        <dbReference type="EMBL" id="OYQ37867.1"/>
    </source>
</evidence>
<dbReference type="AlphaFoldDB" id="A0A255Z8I8"/>
<dbReference type="SMART" id="SM00850">
    <property type="entry name" value="LytTR"/>
    <property type="match status" value="1"/>
</dbReference>
<dbReference type="PANTHER" id="PTHR37299:SF1">
    <property type="entry name" value="STAGE 0 SPORULATION PROTEIN A HOMOLOG"/>
    <property type="match status" value="1"/>
</dbReference>
<dbReference type="GO" id="GO:0000156">
    <property type="term" value="F:phosphorelay response regulator activity"/>
    <property type="evidence" value="ECO:0007669"/>
    <property type="project" value="InterPro"/>
</dbReference>
<dbReference type="Proteomes" id="UP000216605">
    <property type="component" value="Unassembled WGS sequence"/>
</dbReference>
<sequence>MIRAIAVDDEPLALKVIEHYCRELGTLSLEKTFTKTNEALSYINKNPVDLLFFDIQMPGKNGIELYKAAGRDIPVIFTTAYSQYAVDGFNINATDYLLKPFSKERFETAIQKAEKEINYRTRFSATGNLLIRADYKLHNITIDEIILIEGLDDYIRIHLNGKPPLTARFSMKGILEKLPPQAFIRVHRSYIIPVRKIATIQNKTIRIGSFVIPIGETYKEELNRFL</sequence>
<feature type="domain" description="Response regulatory" evidence="2">
    <location>
        <begin position="3"/>
        <end position="114"/>
    </location>
</feature>
<dbReference type="SMART" id="SM00448">
    <property type="entry name" value="REC"/>
    <property type="match status" value="1"/>
</dbReference>
<dbReference type="Gene3D" id="2.40.50.1020">
    <property type="entry name" value="LytTr DNA-binding domain"/>
    <property type="match status" value="1"/>
</dbReference>
<comment type="caution">
    <text evidence="4">The sequence shown here is derived from an EMBL/GenBank/DDBJ whole genome shotgun (WGS) entry which is preliminary data.</text>
</comment>
<reference evidence="4 5" key="1">
    <citation type="submission" date="2017-07" db="EMBL/GenBank/DDBJ databases">
        <title>Flavobacterium cyanobacteriorum sp. nov., isolated from cyanobacterial aggregates in a eutrophic lake.</title>
        <authorList>
            <person name="Cai H."/>
        </authorList>
    </citation>
    <scope>NUCLEOTIDE SEQUENCE [LARGE SCALE GENOMIC DNA]</scope>
    <source>
        <strain evidence="4 5">TH021</strain>
    </source>
</reference>
<accession>A0A255Z8I8</accession>
<gene>
    <name evidence="4" type="ORF">CHU92_07440</name>
</gene>
<dbReference type="InterPro" id="IPR001789">
    <property type="entry name" value="Sig_transdc_resp-reg_receiver"/>
</dbReference>
<keyword evidence="5" id="KW-1185">Reference proteome</keyword>
<proteinExistence type="predicted"/>
<evidence type="ECO:0000259" key="2">
    <source>
        <dbReference type="PROSITE" id="PS50110"/>
    </source>
</evidence>
<dbReference type="Pfam" id="PF04397">
    <property type="entry name" value="LytTR"/>
    <property type="match status" value="1"/>
</dbReference>
<evidence type="ECO:0000256" key="1">
    <source>
        <dbReference type="PROSITE-ProRule" id="PRU00169"/>
    </source>
</evidence>
<evidence type="ECO:0000313" key="5">
    <source>
        <dbReference type="Proteomes" id="UP000216605"/>
    </source>
</evidence>
<dbReference type="OrthoDB" id="2168082at2"/>
<dbReference type="PANTHER" id="PTHR37299">
    <property type="entry name" value="TRANSCRIPTIONAL REGULATOR-RELATED"/>
    <property type="match status" value="1"/>
</dbReference>
<dbReference type="GO" id="GO:0003677">
    <property type="term" value="F:DNA binding"/>
    <property type="evidence" value="ECO:0007669"/>
    <property type="project" value="UniProtKB-KW"/>
</dbReference>
<keyword evidence="1" id="KW-0597">Phosphoprotein</keyword>
<dbReference type="EMBL" id="NOXV01000248">
    <property type="protein sequence ID" value="OYQ37867.1"/>
    <property type="molecule type" value="Genomic_DNA"/>
</dbReference>
<name>A0A255Z8I8_9FLAO</name>